<name>A0A699V9T6_TANCI</name>
<evidence type="ECO:0000256" key="1">
    <source>
        <dbReference type="SAM" id="MobiDB-lite"/>
    </source>
</evidence>
<feature type="compositionally biased region" description="Acidic residues" evidence="1">
    <location>
        <begin position="12"/>
        <end position="53"/>
    </location>
</feature>
<feature type="non-terminal residue" evidence="2">
    <location>
        <position position="1"/>
    </location>
</feature>
<comment type="caution">
    <text evidence="2">The sequence shown here is derived from an EMBL/GenBank/DDBJ whole genome shotgun (WGS) entry which is preliminary data.</text>
</comment>
<proteinExistence type="predicted"/>
<evidence type="ECO:0000313" key="2">
    <source>
        <dbReference type="EMBL" id="GFD30086.1"/>
    </source>
</evidence>
<dbReference type="AlphaFoldDB" id="A0A699V9T6"/>
<feature type="compositionally biased region" description="Acidic residues" evidence="1">
    <location>
        <begin position="62"/>
        <end position="73"/>
    </location>
</feature>
<sequence length="94" mass="10531">DKSKEELSWSSTDDEGKDGDDDEEDEGDDGEQGDGDDDDEDDDGEEGNGDEDLGLNIGGEEGYIEEEEEDELTETSTLTKERDYKRLKKLTTRM</sequence>
<dbReference type="EMBL" id="BKCJ011400615">
    <property type="protein sequence ID" value="GFD30086.1"/>
    <property type="molecule type" value="Genomic_DNA"/>
</dbReference>
<feature type="region of interest" description="Disordered" evidence="1">
    <location>
        <begin position="1"/>
        <end position="78"/>
    </location>
</feature>
<gene>
    <name evidence="2" type="ORF">Tci_902055</name>
</gene>
<protein>
    <submittedName>
        <fullName evidence="2">Uncharacterized protein</fullName>
    </submittedName>
</protein>
<accession>A0A699V9T6</accession>
<organism evidence="2">
    <name type="scientific">Tanacetum cinerariifolium</name>
    <name type="common">Dalmatian daisy</name>
    <name type="synonym">Chrysanthemum cinerariifolium</name>
    <dbReference type="NCBI Taxonomy" id="118510"/>
    <lineage>
        <taxon>Eukaryota</taxon>
        <taxon>Viridiplantae</taxon>
        <taxon>Streptophyta</taxon>
        <taxon>Embryophyta</taxon>
        <taxon>Tracheophyta</taxon>
        <taxon>Spermatophyta</taxon>
        <taxon>Magnoliopsida</taxon>
        <taxon>eudicotyledons</taxon>
        <taxon>Gunneridae</taxon>
        <taxon>Pentapetalae</taxon>
        <taxon>asterids</taxon>
        <taxon>campanulids</taxon>
        <taxon>Asterales</taxon>
        <taxon>Asteraceae</taxon>
        <taxon>Asteroideae</taxon>
        <taxon>Anthemideae</taxon>
        <taxon>Anthemidinae</taxon>
        <taxon>Tanacetum</taxon>
    </lineage>
</organism>
<reference evidence="2" key="1">
    <citation type="journal article" date="2019" name="Sci. Rep.">
        <title>Draft genome of Tanacetum cinerariifolium, the natural source of mosquito coil.</title>
        <authorList>
            <person name="Yamashiro T."/>
            <person name="Shiraishi A."/>
            <person name="Satake H."/>
            <person name="Nakayama K."/>
        </authorList>
    </citation>
    <scope>NUCLEOTIDE SEQUENCE</scope>
</reference>